<evidence type="ECO:0000313" key="5">
    <source>
        <dbReference type="EMBL" id="KAF4595672.1"/>
    </source>
</evidence>
<proteinExistence type="inferred from homology"/>
<keyword evidence="3" id="KW-0812">Transmembrane</keyword>
<evidence type="ECO:0000256" key="3">
    <source>
        <dbReference type="SAM" id="Phobius"/>
    </source>
</evidence>
<keyword evidence="3" id="KW-0472">Membrane</keyword>
<comment type="caution">
    <text evidence="5">The sequence shown here is derived from an EMBL/GenBank/DDBJ whole genome shotgun (WGS) entry which is preliminary data.</text>
</comment>
<gene>
    <name evidence="5" type="ORF">GQ602_001285</name>
</gene>
<evidence type="ECO:0000313" key="6">
    <source>
        <dbReference type="Proteomes" id="UP000562929"/>
    </source>
</evidence>
<comment type="similarity">
    <text evidence="1">Belongs to the putative lipase ROG1 family.</text>
</comment>
<feature type="domain" description="DUF676" evidence="4">
    <location>
        <begin position="15"/>
        <end position="214"/>
    </location>
</feature>
<evidence type="ECO:0000259" key="4">
    <source>
        <dbReference type="Pfam" id="PF05057"/>
    </source>
</evidence>
<dbReference type="GO" id="GO:0016042">
    <property type="term" value="P:lipid catabolic process"/>
    <property type="evidence" value="ECO:0007669"/>
    <property type="project" value="UniProtKB-KW"/>
</dbReference>
<dbReference type="GO" id="GO:0047372">
    <property type="term" value="F:monoacylglycerol lipase activity"/>
    <property type="evidence" value="ECO:0007669"/>
    <property type="project" value="TreeGrafter"/>
</dbReference>
<dbReference type="PANTHER" id="PTHR12482">
    <property type="entry name" value="LIPASE ROG1-RELATED-RELATED"/>
    <property type="match status" value="1"/>
</dbReference>
<dbReference type="GO" id="GO:0004622">
    <property type="term" value="F:phosphatidylcholine lysophospholipase activity"/>
    <property type="evidence" value="ECO:0007669"/>
    <property type="project" value="TreeGrafter"/>
</dbReference>
<dbReference type="SUPFAM" id="SSF53474">
    <property type="entry name" value="alpha/beta-Hydrolases"/>
    <property type="match status" value="1"/>
</dbReference>
<keyword evidence="6" id="KW-1185">Reference proteome</keyword>
<dbReference type="InterPro" id="IPR044294">
    <property type="entry name" value="Lipase-like"/>
</dbReference>
<dbReference type="InterPro" id="IPR007751">
    <property type="entry name" value="DUF676_lipase-like"/>
</dbReference>
<dbReference type="GO" id="GO:0005811">
    <property type="term" value="C:lipid droplet"/>
    <property type="evidence" value="ECO:0007669"/>
    <property type="project" value="TreeGrafter"/>
</dbReference>
<keyword evidence="3" id="KW-1133">Transmembrane helix</keyword>
<dbReference type="EMBL" id="JAACLJ010000001">
    <property type="protein sequence ID" value="KAF4595672.1"/>
    <property type="molecule type" value="Genomic_DNA"/>
</dbReference>
<dbReference type="PANTHER" id="PTHR12482:SF65">
    <property type="entry name" value="ESTERASE, PUTATIVE (AFU_ORTHOLOGUE AFUA_3G12320)-RELATED"/>
    <property type="match status" value="1"/>
</dbReference>
<name>A0A8H4QDV2_9HYPO</name>
<dbReference type="Proteomes" id="UP000562929">
    <property type="component" value="Unassembled WGS sequence"/>
</dbReference>
<evidence type="ECO:0000256" key="2">
    <source>
        <dbReference type="ARBA" id="ARBA00022963"/>
    </source>
</evidence>
<sequence length="440" mass="49625">MPTPEQDEDYMGGSHEADHLCVLVHGLWGNPSHMKSMAKALRSQYSRDRLCLLISKRNSGSFTYDGIELGGERVCAEIEEELQNRAGKIKKLSVVGYSLGGLVSRYAVGLLYAKGLLENIECMNFATFATPHLGVRSPTKGWHNYIWNYVGARSLSMSGRQLFAIDKFRDTGLPLLSVLADPASIFMRGIGKFKRRTLYANVVNDRSAVYYTTSIRKTDPFRNLDKIEPNYVEGYGSVIMDPKIPFKLRPESSASLSSATSTALQWAKRLPLILMIAVVVPAGTVAFLCNSVIQTVKSSGRIRQHEAGRANVNVEEYRVPVLLKEMRGEMEKAYGALNSSQNQDFLTVEDESVDDEMGAEERQVMSRERKQSMTAQPTLALTAHQFQMIRALDELRWRKFPVWIHNDQHSHAAMIVRFAKKSFDEGFLVLRHFSRDEFVL</sequence>
<keyword evidence="2" id="KW-0443">Lipid metabolism</keyword>
<accession>A0A8H4QDV2</accession>
<dbReference type="Pfam" id="PF05057">
    <property type="entry name" value="DUF676"/>
    <property type="match status" value="1"/>
</dbReference>
<dbReference type="InterPro" id="IPR029058">
    <property type="entry name" value="AB_hydrolase_fold"/>
</dbReference>
<dbReference type="AlphaFoldDB" id="A0A8H4QDV2"/>
<protein>
    <submittedName>
        <fullName evidence="5">Lipid particle protein</fullName>
    </submittedName>
</protein>
<feature type="transmembrane region" description="Helical" evidence="3">
    <location>
        <begin position="270"/>
        <end position="293"/>
    </location>
</feature>
<dbReference type="OrthoDB" id="273452at2759"/>
<evidence type="ECO:0000256" key="1">
    <source>
        <dbReference type="ARBA" id="ARBA00007920"/>
    </source>
</evidence>
<reference evidence="5 6" key="1">
    <citation type="journal article" date="2020" name="G3 (Bethesda)">
        <title>Genetic Underpinnings of Host Manipulation by Ophiocordyceps as Revealed by Comparative Transcriptomics.</title>
        <authorList>
            <person name="Will I."/>
            <person name="Das B."/>
            <person name="Trinh T."/>
            <person name="Brachmann A."/>
            <person name="Ohm R.A."/>
            <person name="de Bekker C."/>
        </authorList>
    </citation>
    <scope>NUCLEOTIDE SEQUENCE [LARGE SCALE GENOMIC DNA]</scope>
    <source>
        <strain evidence="5 6">EC05</strain>
    </source>
</reference>
<keyword evidence="2" id="KW-0442">Lipid degradation</keyword>
<organism evidence="5 6">
    <name type="scientific">Ophiocordyceps camponoti-floridani</name>
    <dbReference type="NCBI Taxonomy" id="2030778"/>
    <lineage>
        <taxon>Eukaryota</taxon>
        <taxon>Fungi</taxon>
        <taxon>Dikarya</taxon>
        <taxon>Ascomycota</taxon>
        <taxon>Pezizomycotina</taxon>
        <taxon>Sordariomycetes</taxon>
        <taxon>Hypocreomycetidae</taxon>
        <taxon>Hypocreales</taxon>
        <taxon>Ophiocordycipitaceae</taxon>
        <taxon>Ophiocordyceps</taxon>
    </lineage>
</organism>
<dbReference type="Gene3D" id="3.40.50.1820">
    <property type="entry name" value="alpha/beta hydrolase"/>
    <property type="match status" value="1"/>
</dbReference>